<keyword evidence="8" id="KW-1185">Reference proteome</keyword>
<proteinExistence type="inferred from homology"/>
<organism evidence="7 8">
    <name type="scientific">Pseudoalteromonas spongiae</name>
    <dbReference type="NCBI Taxonomy" id="298657"/>
    <lineage>
        <taxon>Bacteria</taxon>
        <taxon>Pseudomonadati</taxon>
        <taxon>Pseudomonadota</taxon>
        <taxon>Gammaproteobacteria</taxon>
        <taxon>Alteromonadales</taxon>
        <taxon>Pseudoalteromonadaceae</taxon>
        <taxon>Pseudoalteromonas</taxon>
    </lineage>
</organism>
<dbReference type="SUPFAM" id="SSF51735">
    <property type="entry name" value="NAD(P)-binding Rossmann-fold domains"/>
    <property type="match status" value="1"/>
</dbReference>
<sequence length="314" mass="33973">MKIAILDYATIENGDLSPLNALTQNIALFDNTTPAQVIERCQDMDVIITNKVVIDQTALSQLSTVKLICIAATGTNNVDLVAAKQHGIAVTNVAGYSTASVVQHTFALLFNLLGNTHQYIADCHNNQWQQASHFCFLDHSIDEVAGLKMALIGYGDLGRAVAKAATAFGIETLISERKNSPVRDGRVTFDDAIANADIVSVHCPLNQETENLISTREFKLMKSSAVLINTARGGIVDESALAHALQTKQIKAAAIDVLSKEPAQDDNPLVQYQGSNLLLTPHIAWASKQSISRLIKQIALNISAFENGKTRNRV</sequence>
<evidence type="ECO:0000256" key="1">
    <source>
        <dbReference type="ARBA" id="ARBA00005854"/>
    </source>
</evidence>
<dbReference type="Pfam" id="PF00389">
    <property type="entry name" value="2-Hacid_dh"/>
    <property type="match status" value="1"/>
</dbReference>
<evidence type="ECO:0000313" key="7">
    <source>
        <dbReference type="EMBL" id="MEI4548677.1"/>
    </source>
</evidence>
<dbReference type="InterPro" id="IPR029753">
    <property type="entry name" value="D-isomer_DH_CS"/>
</dbReference>
<gene>
    <name evidence="7" type="ORF">WAE96_03010</name>
</gene>
<feature type="domain" description="D-isomer specific 2-hydroxyacid dehydrogenase NAD-binding" evidence="6">
    <location>
        <begin position="106"/>
        <end position="284"/>
    </location>
</feature>
<evidence type="ECO:0000256" key="2">
    <source>
        <dbReference type="ARBA" id="ARBA00023002"/>
    </source>
</evidence>
<evidence type="ECO:0000256" key="3">
    <source>
        <dbReference type="ARBA" id="ARBA00023027"/>
    </source>
</evidence>
<feature type="domain" description="D-isomer specific 2-hydroxyacid dehydrogenase catalytic" evidence="5">
    <location>
        <begin position="12"/>
        <end position="313"/>
    </location>
</feature>
<dbReference type="Proteomes" id="UP001382455">
    <property type="component" value="Unassembled WGS sequence"/>
</dbReference>
<name>A0ABU8EP71_9GAMM</name>
<dbReference type="InterPro" id="IPR036291">
    <property type="entry name" value="NAD(P)-bd_dom_sf"/>
</dbReference>
<dbReference type="RefSeq" id="WP_336434553.1">
    <property type="nucleotide sequence ID" value="NZ_JBAWKS010000001.1"/>
</dbReference>
<protein>
    <submittedName>
        <fullName evidence="7">D-2-hydroxyacid dehydrogenase</fullName>
    </submittedName>
</protein>
<dbReference type="PANTHER" id="PTHR43761">
    <property type="entry name" value="D-ISOMER SPECIFIC 2-HYDROXYACID DEHYDROGENASE FAMILY PROTEIN (AFU_ORTHOLOGUE AFUA_1G13630)"/>
    <property type="match status" value="1"/>
</dbReference>
<dbReference type="InterPro" id="IPR006140">
    <property type="entry name" value="D-isomer_DH_NAD-bd"/>
</dbReference>
<dbReference type="SUPFAM" id="SSF52283">
    <property type="entry name" value="Formate/glycerate dehydrogenase catalytic domain-like"/>
    <property type="match status" value="1"/>
</dbReference>
<dbReference type="Pfam" id="PF02826">
    <property type="entry name" value="2-Hacid_dh_C"/>
    <property type="match status" value="1"/>
</dbReference>
<reference evidence="7 8" key="1">
    <citation type="submission" date="2023-12" db="EMBL/GenBank/DDBJ databases">
        <title>Friends and Foes: Symbiotic and Algicidal bacterial influence on Karenia brevis blooms.</title>
        <authorList>
            <person name="Fei C."/>
            <person name="Mohamed A.R."/>
            <person name="Booker A."/>
            <person name="Arshad M."/>
            <person name="Klass S."/>
            <person name="Ahn S."/>
            <person name="Gilbert P.M."/>
            <person name="Heil C.A."/>
            <person name="Martinez J.M."/>
            <person name="Amin S.A."/>
        </authorList>
    </citation>
    <scope>NUCLEOTIDE SEQUENCE [LARGE SCALE GENOMIC DNA]</scope>
    <source>
        <strain evidence="7 8">CE15</strain>
    </source>
</reference>
<dbReference type="Gene3D" id="3.40.50.720">
    <property type="entry name" value="NAD(P)-binding Rossmann-like Domain"/>
    <property type="match status" value="2"/>
</dbReference>
<dbReference type="EMBL" id="JBAWKS010000001">
    <property type="protein sequence ID" value="MEI4548677.1"/>
    <property type="molecule type" value="Genomic_DNA"/>
</dbReference>
<comment type="similarity">
    <text evidence="1 4">Belongs to the D-isomer specific 2-hydroxyacid dehydrogenase family.</text>
</comment>
<keyword evidence="2 4" id="KW-0560">Oxidoreductase</keyword>
<dbReference type="CDD" id="cd12162">
    <property type="entry name" value="2-Hacid_dh_4"/>
    <property type="match status" value="1"/>
</dbReference>
<dbReference type="PROSITE" id="PS00671">
    <property type="entry name" value="D_2_HYDROXYACID_DH_3"/>
    <property type="match status" value="1"/>
</dbReference>
<dbReference type="PROSITE" id="PS00670">
    <property type="entry name" value="D_2_HYDROXYACID_DH_2"/>
    <property type="match status" value="1"/>
</dbReference>
<evidence type="ECO:0000313" key="8">
    <source>
        <dbReference type="Proteomes" id="UP001382455"/>
    </source>
</evidence>
<keyword evidence="3" id="KW-0520">NAD</keyword>
<comment type="caution">
    <text evidence="7">The sequence shown here is derived from an EMBL/GenBank/DDBJ whole genome shotgun (WGS) entry which is preliminary data.</text>
</comment>
<dbReference type="PANTHER" id="PTHR43761:SF1">
    <property type="entry name" value="D-ISOMER SPECIFIC 2-HYDROXYACID DEHYDROGENASE CATALYTIC DOMAIN-CONTAINING PROTEIN-RELATED"/>
    <property type="match status" value="1"/>
</dbReference>
<accession>A0ABU8EP71</accession>
<evidence type="ECO:0000256" key="4">
    <source>
        <dbReference type="RuleBase" id="RU003719"/>
    </source>
</evidence>
<evidence type="ECO:0000259" key="6">
    <source>
        <dbReference type="Pfam" id="PF02826"/>
    </source>
</evidence>
<dbReference type="InterPro" id="IPR006139">
    <property type="entry name" value="D-isomer_2_OHA_DH_cat_dom"/>
</dbReference>
<evidence type="ECO:0000259" key="5">
    <source>
        <dbReference type="Pfam" id="PF00389"/>
    </source>
</evidence>
<dbReference type="InterPro" id="IPR050418">
    <property type="entry name" value="D-iso_2-hydroxyacid_DH_PdxB"/>
</dbReference>